<dbReference type="PaxDb" id="4081-Solyc12g089080.1.1"/>
<dbReference type="EnsemblPlants" id="Solyc12g089080.2.1">
    <property type="protein sequence ID" value="Solyc12g089080.2.1"/>
    <property type="gene ID" value="Solyc12g089080.2"/>
</dbReference>
<dbReference type="PANTHER" id="PTHR46581:SF10">
    <property type="entry name" value="GLYCOSYLTRANSFERASE"/>
    <property type="match status" value="1"/>
</dbReference>
<reference evidence="3" key="2">
    <citation type="submission" date="2019-01" db="UniProtKB">
        <authorList>
            <consortium name="EnsemblPlants"/>
        </authorList>
    </citation>
    <scope>IDENTIFICATION</scope>
    <source>
        <strain evidence="3">cv. Heinz 1706</strain>
    </source>
</reference>
<organism evidence="3">
    <name type="scientific">Solanum lycopersicum</name>
    <name type="common">Tomato</name>
    <name type="synonym">Lycopersicon esculentum</name>
    <dbReference type="NCBI Taxonomy" id="4081"/>
    <lineage>
        <taxon>Eukaryota</taxon>
        <taxon>Viridiplantae</taxon>
        <taxon>Streptophyta</taxon>
        <taxon>Embryophyta</taxon>
        <taxon>Tracheophyta</taxon>
        <taxon>Spermatophyta</taxon>
        <taxon>Magnoliopsida</taxon>
        <taxon>eudicotyledons</taxon>
        <taxon>Gunneridae</taxon>
        <taxon>Pentapetalae</taxon>
        <taxon>asterids</taxon>
        <taxon>lamiids</taxon>
        <taxon>Solanales</taxon>
        <taxon>Solanaceae</taxon>
        <taxon>Solanoideae</taxon>
        <taxon>Solaneae</taxon>
        <taxon>Solanum</taxon>
        <taxon>Solanum subgen. Lycopersicon</taxon>
    </lineage>
</organism>
<feature type="coiled-coil region" evidence="1">
    <location>
        <begin position="24"/>
        <end position="61"/>
    </location>
</feature>
<accession>A0A3Q7JCX8</accession>
<sequence>MGTPSSRSGAAIVESWSNESMEWMNMLRSDIRMLSEKNAELQKTKEKLQIAEQEKGRAQEQHALLVKSTRTNRPVLPDESVNPRLAKILTEVAVGKEVIVVLVYSNVKSMLEMWLTNVKRVGYTKLSDLCNENGVFAYKRDPDETERVLAAWLQCPFDHLYRDSDVEVMSDGHNSMTAYGYNDAYSSGFFYIRPTIPAIDLLDRVANRLTQEPNALDQAVLNEELAFPSHPEYIGLYASRRVMDFFLFMNSKIIRKDSNLKKLKLVAVHINYHPDELYRMKEVVEYYVYSKQDALYAFPDG</sequence>
<dbReference type="GO" id="GO:0016757">
    <property type="term" value="F:glycosyltransferase activity"/>
    <property type="evidence" value="ECO:0007669"/>
    <property type="project" value="InterPro"/>
</dbReference>
<name>A0A3Q7JCX8_SOLLC</name>
<dbReference type="Gramene" id="Solyc12g089080.2.1">
    <property type="protein sequence ID" value="Solyc12g089080.2.1"/>
    <property type="gene ID" value="Solyc12g089080.2"/>
</dbReference>
<dbReference type="OMA" id="NESMEWM"/>
<evidence type="ECO:0000313" key="3">
    <source>
        <dbReference type="EnsemblPlants" id="Solyc12g089080.2.1"/>
    </source>
</evidence>
<proteinExistence type="predicted"/>
<dbReference type="GO" id="GO:0080147">
    <property type="term" value="P:root hair cell development"/>
    <property type="evidence" value="ECO:0007669"/>
    <property type="project" value="InterPro"/>
</dbReference>
<dbReference type="STRING" id="4081.A0A3Q7JCX8"/>
<dbReference type="Pfam" id="PF03407">
    <property type="entry name" value="Nucleotid_trans"/>
    <property type="match status" value="1"/>
</dbReference>
<evidence type="ECO:0000313" key="4">
    <source>
        <dbReference type="Proteomes" id="UP000004994"/>
    </source>
</evidence>
<dbReference type="Proteomes" id="UP000004994">
    <property type="component" value="Chromosome 12"/>
</dbReference>
<dbReference type="InterPro" id="IPR044290">
    <property type="entry name" value="RRA1/2/3"/>
</dbReference>
<protein>
    <recommendedName>
        <fullName evidence="2">Nucleotide-diphospho-sugar transferase domain-containing protein</fullName>
    </recommendedName>
</protein>
<evidence type="ECO:0000256" key="1">
    <source>
        <dbReference type="SAM" id="Coils"/>
    </source>
</evidence>
<dbReference type="AlphaFoldDB" id="A0A3Q7JCX8"/>
<dbReference type="PANTHER" id="PTHR46581">
    <property type="entry name" value="ARABINOSYLTRANSFERASE RRA3"/>
    <property type="match status" value="1"/>
</dbReference>
<dbReference type="InterPro" id="IPR005069">
    <property type="entry name" value="Nucl-diP-sugar_transferase"/>
</dbReference>
<keyword evidence="4" id="KW-1185">Reference proteome</keyword>
<keyword evidence="1" id="KW-0175">Coiled coil</keyword>
<evidence type="ECO:0000259" key="2">
    <source>
        <dbReference type="Pfam" id="PF03407"/>
    </source>
</evidence>
<feature type="domain" description="Nucleotide-diphospho-sugar transferase" evidence="2">
    <location>
        <begin position="151"/>
        <end position="275"/>
    </location>
</feature>
<dbReference type="InParanoid" id="A0A3Q7JCX8"/>
<reference evidence="3" key="1">
    <citation type="journal article" date="2012" name="Nature">
        <title>The tomato genome sequence provides insights into fleshy fruit evolution.</title>
        <authorList>
            <consortium name="Tomato Genome Consortium"/>
        </authorList>
    </citation>
    <scope>NUCLEOTIDE SEQUENCE [LARGE SCALE GENOMIC DNA]</scope>
    <source>
        <strain evidence="3">cv. Heinz 1706</strain>
    </source>
</reference>